<dbReference type="GO" id="GO:0005634">
    <property type="term" value="C:nucleus"/>
    <property type="evidence" value="ECO:0000318"/>
    <property type="project" value="GO_Central"/>
</dbReference>
<dbReference type="AlphaFoldDB" id="D6WW47"/>
<name>D6WW47_TRICA</name>
<evidence type="ECO:0000313" key="10">
    <source>
        <dbReference type="EMBL" id="EFA08664.1"/>
    </source>
</evidence>
<evidence type="ECO:0000256" key="2">
    <source>
        <dbReference type="ARBA" id="ARBA00005460"/>
    </source>
</evidence>
<dbReference type="GO" id="GO:0034515">
    <property type="term" value="C:proteasome storage granule"/>
    <property type="evidence" value="ECO:0000318"/>
    <property type="project" value="GO_Central"/>
</dbReference>
<keyword evidence="5 7" id="KW-0647">Proteasome</keyword>
<dbReference type="PIRSF" id="PIRSF015965">
    <property type="entry name" value="26S_Psome_Rpn1"/>
    <property type="match status" value="1"/>
</dbReference>
<evidence type="ECO:0000256" key="5">
    <source>
        <dbReference type="ARBA" id="ARBA00022942"/>
    </source>
</evidence>
<dbReference type="OMA" id="YLMYCLA"/>
<evidence type="ECO:0000256" key="6">
    <source>
        <dbReference type="ARBA" id="ARBA00046857"/>
    </source>
</evidence>
<dbReference type="InterPro" id="IPR016024">
    <property type="entry name" value="ARM-type_fold"/>
</dbReference>
<evidence type="ECO:0000259" key="8">
    <source>
        <dbReference type="Pfam" id="PF17781"/>
    </source>
</evidence>
<dbReference type="Pfam" id="PF18051">
    <property type="entry name" value="RPN1_C"/>
    <property type="match status" value="1"/>
</dbReference>
<proteinExistence type="inferred from homology"/>
<dbReference type="GO" id="GO:0042176">
    <property type="term" value="P:regulation of protein catabolic process"/>
    <property type="evidence" value="ECO:0007669"/>
    <property type="project" value="InterPro"/>
</dbReference>
<dbReference type="GO" id="GO:0008540">
    <property type="term" value="C:proteasome regulatory particle, base subcomplex"/>
    <property type="evidence" value="ECO:0000318"/>
    <property type="project" value="GO_Central"/>
</dbReference>
<keyword evidence="4" id="KW-0677">Repeat</keyword>
<dbReference type="InterPro" id="IPR040892">
    <property type="entry name" value="RPN1_N"/>
</dbReference>
<dbReference type="PANTHER" id="PTHR10943">
    <property type="entry name" value="26S PROTEASOME NON-ATPASE REGULATORY SUBUNIT"/>
    <property type="match status" value="1"/>
</dbReference>
<dbReference type="InterPro" id="IPR016643">
    <property type="entry name" value="26S_Psome_Rpn1"/>
</dbReference>
<dbReference type="InterPro" id="IPR002015">
    <property type="entry name" value="Proteasome/cyclosome_rpt"/>
</dbReference>
<dbReference type="SUPFAM" id="SSF48371">
    <property type="entry name" value="ARM repeat"/>
    <property type="match status" value="1"/>
</dbReference>
<dbReference type="Pfam" id="PF17781">
    <property type="entry name" value="RPN1_RPN2_N"/>
    <property type="match status" value="1"/>
</dbReference>
<comment type="function">
    <text evidence="7">Component of the 26S proteasome, a multiprotein complex involved in the ATP-dependent degradation of ubiquitinated proteins. This complex plays a key role in the maintenance of protein homeostasis by removing misfolded or damaged proteins, which could impair cellular functions, and by removing proteins whose functions are no longer required. Therefore, the proteasome participates in numerous cellular processes, including cell cycle progression, apoptosis, or DNA damage repair.</text>
</comment>
<dbReference type="EMBL" id="KQ971361">
    <property type="protein sequence ID" value="EFA08664.1"/>
    <property type="molecule type" value="Genomic_DNA"/>
</dbReference>
<reference evidence="10 11" key="1">
    <citation type="journal article" date="2008" name="Nature">
        <title>The genome of the model beetle and pest Tribolium castaneum.</title>
        <authorList>
            <consortium name="Tribolium Genome Sequencing Consortium"/>
            <person name="Richards S."/>
            <person name="Gibbs R.A."/>
            <person name="Weinstock G.M."/>
            <person name="Brown S.J."/>
            <person name="Denell R."/>
            <person name="Beeman R.W."/>
            <person name="Gibbs R."/>
            <person name="Beeman R.W."/>
            <person name="Brown S.J."/>
            <person name="Bucher G."/>
            <person name="Friedrich M."/>
            <person name="Grimmelikhuijzen C.J."/>
            <person name="Klingler M."/>
            <person name="Lorenzen M."/>
            <person name="Richards S."/>
            <person name="Roth S."/>
            <person name="Schroder R."/>
            <person name="Tautz D."/>
            <person name="Zdobnov E.M."/>
            <person name="Muzny D."/>
            <person name="Gibbs R.A."/>
            <person name="Weinstock G.M."/>
            <person name="Attaway T."/>
            <person name="Bell S."/>
            <person name="Buhay C.J."/>
            <person name="Chandrabose M.N."/>
            <person name="Chavez D."/>
            <person name="Clerk-Blankenburg K.P."/>
            <person name="Cree A."/>
            <person name="Dao M."/>
            <person name="Davis C."/>
            <person name="Chacko J."/>
            <person name="Dinh H."/>
            <person name="Dugan-Rocha S."/>
            <person name="Fowler G."/>
            <person name="Garner T.T."/>
            <person name="Garnes J."/>
            <person name="Gnirke A."/>
            <person name="Hawes A."/>
            <person name="Hernandez J."/>
            <person name="Hines S."/>
            <person name="Holder M."/>
            <person name="Hume J."/>
            <person name="Jhangiani S.N."/>
            <person name="Joshi V."/>
            <person name="Khan Z.M."/>
            <person name="Jackson L."/>
            <person name="Kovar C."/>
            <person name="Kowis A."/>
            <person name="Lee S."/>
            <person name="Lewis L.R."/>
            <person name="Margolis J."/>
            <person name="Morgan M."/>
            <person name="Nazareth L.V."/>
            <person name="Nguyen N."/>
            <person name="Okwuonu G."/>
            <person name="Parker D."/>
            <person name="Richards S."/>
            <person name="Ruiz S.J."/>
            <person name="Santibanez J."/>
            <person name="Savard J."/>
            <person name="Scherer S.E."/>
            <person name="Schneider B."/>
            <person name="Sodergren E."/>
            <person name="Tautz D."/>
            <person name="Vattahil S."/>
            <person name="Villasana D."/>
            <person name="White C.S."/>
            <person name="Wright R."/>
            <person name="Park Y."/>
            <person name="Beeman R.W."/>
            <person name="Lord J."/>
            <person name="Oppert B."/>
            <person name="Lorenzen M."/>
            <person name="Brown S."/>
            <person name="Wang L."/>
            <person name="Savard J."/>
            <person name="Tautz D."/>
            <person name="Richards S."/>
            <person name="Weinstock G."/>
            <person name="Gibbs R.A."/>
            <person name="Liu Y."/>
            <person name="Worley K."/>
            <person name="Weinstock G."/>
            <person name="Elsik C.G."/>
            <person name="Reese J.T."/>
            <person name="Elhaik E."/>
            <person name="Landan G."/>
            <person name="Graur D."/>
            <person name="Arensburger P."/>
            <person name="Atkinson P."/>
            <person name="Beeman R.W."/>
            <person name="Beidler J."/>
            <person name="Brown S.J."/>
            <person name="Demuth J.P."/>
            <person name="Drury D.W."/>
            <person name="Du Y.Z."/>
            <person name="Fujiwara H."/>
            <person name="Lorenzen M."/>
            <person name="Maselli V."/>
            <person name="Osanai M."/>
            <person name="Park Y."/>
            <person name="Robertson H.M."/>
            <person name="Tu Z."/>
            <person name="Wang J.J."/>
            <person name="Wang S."/>
            <person name="Richards S."/>
            <person name="Song H."/>
            <person name="Zhang L."/>
            <person name="Sodergren E."/>
            <person name="Werner D."/>
            <person name="Stanke M."/>
            <person name="Morgenstern B."/>
            <person name="Solovyev V."/>
            <person name="Kosarev P."/>
            <person name="Brown G."/>
            <person name="Chen H.C."/>
            <person name="Ermolaeva O."/>
            <person name="Hlavina W."/>
            <person name="Kapustin Y."/>
            <person name="Kiryutin B."/>
            <person name="Kitts P."/>
            <person name="Maglott D."/>
            <person name="Pruitt K."/>
            <person name="Sapojnikov V."/>
            <person name="Souvorov A."/>
            <person name="Mackey A.J."/>
            <person name="Waterhouse R.M."/>
            <person name="Wyder S."/>
            <person name="Zdobnov E.M."/>
            <person name="Zdobnov E.M."/>
            <person name="Wyder S."/>
            <person name="Kriventseva E.V."/>
            <person name="Kadowaki T."/>
            <person name="Bork P."/>
            <person name="Aranda M."/>
            <person name="Bao R."/>
            <person name="Beermann A."/>
            <person name="Berns N."/>
            <person name="Bolognesi R."/>
            <person name="Bonneton F."/>
            <person name="Bopp D."/>
            <person name="Brown S.J."/>
            <person name="Bucher G."/>
            <person name="Butts T."/>
            <person name="Chaumot A."/>
            <person name="Denell R.E."/>
            <person name="Ferrier D.E."/>
            <person name="Friedrich M."/>
            <person name="Gordon C.M."/>
            <person name="Jindra M."/>
            <person name="Klingler M."/>
            <person name="Lan Q."/>
            <person name="Lattorff H.M."/>
            <person name="Laudet V."/>
            <person name="von Levetsow C."/>
            <person name="Liu Z."/>
            <person name="Lutz R."/>
            <person name="Lynch J.A."/>
            <person name="da Fonseca R.N."/>
            <person name="Posnien N."/>
            <person name="Reuter R."/>
            <person name="Roth S."/>
            <person name="Savard J."/>
            <person name="Schinko J.B."/>
            <person name="Schmitt C."/>
            <person name="Schoppmeier M."/>
            <person name="Schroder R."/>
            <person name="Shippy T.D."/>
            <person name="Simonnet F."/>
            <person name="Marques-Souza H."/>
            <person name="Tautz D."/>
            <person name="Tomoyasu Y."/>
            <person name="Trauner J."/>
            <person name="Van der Zee M."/>
            <person name="Vervoort M."/>
            <person name="Wittkopp N."/>
            <person name="Wimmer E.A."/>
            <person name="Yang X."/>
            <person name="Jones A.K."/>
            <person name="Sattelle D.B."/>
            <person name="Ebert P.R."/>
            <person name="Nelson D."/>
            <person name="Scott J.G."/>
            <person name="Beeman R.W."/>
            <person name="Muthukrishnan S."/>
            <person name="Kramer K.J."/>
            <person name="Arakane Y."/>
            <person name="Beeman R.W."/>
            <person name="Zhu Q."/>
            <person name="Hogenkamp D."/>
            <person name="Dixit R."/>
            <person name="Oppert B."/>
            <person name="Jiang H."/>
            <person name="Zou Z."/>
            <person name="Marshall J."/>
            <person name="Elpidina E."/>
            <person name="Vinokurov K."/>
            <person name="Oppert C."/>
            <person name="Zou Z."/>
            <person name="Evans J."/>
            <person name="Lu Z."/>
            <person name="Zhao P."/>
            <person name="Sumathipala N."/>
            <person name="Altincicek B."/>
            <person name="Vilcinskas A."/>
            <person name="Williams M."/>
            <person name="Hultmark D."/>
            <person name="Hetru C."/>
            <person name="Jiang H."/>
            <person name="Grimmelikhuijzen C.J."/>
            <person name="Hauser F."/>
            <person name="Cazzamali G."/>
            <person name="Williamson M."/>
            <person name="Park Y."/>
            <person name="Li B."/>
            <person name="Tanaka Y."/>
            <person name="Predel R."/>
            <person name="Neupert S."/>
            <person name="Schachtner J."/>
            <person name="Verleyen P."/>
            <person name="Raible F."/>
            <person name="Bork P."/>
            <person name="Friedrich M."/>
            <person name="Walden K.K."/>
            <person name="Robertson H.M."/>
            <person name="Angeli S."/>
            <person name="Foret S."/>
            <person name="Bucher G."/>
            <person name="Schuetz S."/>
            <person name="Maleszka R."/>
            <person name="Wimmer E.A."/>
            <person name="Beeman R.W."/>
            <person name="Lorenzen M."/>
            <person name="Tomoyasu Y."/>
            <person name="Miller S.C."/>
            <person name="Grossmann D."/>
            <person name="Bucher G."/>
        </authorList>
    </citation>
    <scope>NUCLEOTIDE SEQUENCE [LARGE SCALE GENOMIC DNA]</scope>
    <source>
        <strain evidence="10 11">Georgia GA2</strain>
    </source>
</reference>
<dbReference type="Pfam" id="PF01851">
    <property type="entry name" value="PC_rep"/>
    <property type="match status" value="1"/>
</dbReference>
<evidence type="ECO:0000256" key="7">
    <source>
        <dbReference type="PIRNR" id="PIRNR015965"/>
    </source>
</evidence>
<accession>D6WW47</accession>
<evidence type="ECO:0000313" key="11">
    <source>
        <dbReference type="Proteomes" id="UP000007266"/>
    </source>
</evidence>
<evidence type="ECO:0000256" key="1">
    <source>
        <dbReference type="ARBA" id="ARBA00004031"/>
    </source>
</evidence>
<dbReference type="HOGENOM" id="CLU_008705_1_0_1"/>
<dbReference type="Gene3D" id="1.25.10.10">
    <property type="entry name" value="Leucine-rich Repeat Variant"/>
    <property type="match status" value="1"/>
</dbReference>
<protein>
    <recommendedName>
        <fullName evidence="3 7">26S proteasome non-ATPase regulatory subunit 2</fullName>
    </recommendedName>
</protein>
<dbReference type="Proteomes" id="UP000007266">
    <property type="component" value="Linkage group 8"/>
</dbReference>
<dbReference type="PANTHER" id="PTHR10943:SF1">
    <property type="entry name" value="26S PROTEASOME NON-ATPASE REGULATORY SUBUNIT 2"/>
    <property type="match status" value="1"/>
</dbReference>
<evidence type="ECO:0000259" key="9">
    <source>
        <dbReference type="Pfam" id="PF18051"/>
    </source>
</evidence>
<evidence type="ECO:0000256" key="4">
    <source>
        <dbReference type="ARBA" id="ARBA00022737"/>
    </source>
</evidence>
<feature type="domain" description="26S proteasome non-ATPase regulatory subunit RPN1 C-terminal" evidence="9">
    <location>
        <begin position="819"/>
        <end position="868"/>
    </location>
</feature>
<dbReference type="PhylomeDB" id="D6WW47"/>
<reference evidence="10 11" key="2">
    <citation type="journal article" date="2010" name="Nucleic Acids Res.">
        <title>BeetleBase in 2010: revisions to provide comprehensive genomic information for Tribolium castaneum.</title>
        <authorList>
            <person name="Kim H.S."/>
            <person name="Murphy T."/>
            <person name="Xia J."/>
            <person name="Caragea D."/>
            <person name="Park Y."/>
            <person name="Beeman R.W."/>
            <person name="Lorenzen M.D."/>
            <person name="Butcher S."/>
            <person name="Manak J.R."/>
            <person name="Brown S.J."/>
        </authorList>
    </citation>
    <scope>GENOME REANNOTATION</scope>
    <source>
        <strain evidence="10 11">Georgia GA2</strain>
    </source>
</reference>
<gene>
    <name evidence="10" type="primary">AUGUSTUS-3.0.2_06330</name>
    <name evidence="10" type="ORF">TcasGA2_TC006330</name>
</gene>
<dbReference type="GO" id="GO:0043161">
    <property type="term" value="P:proteasome-mediated ubiquitin-dependent protein catabolic process"/>
    <property type="evidence" value="ECO:0000318"/>
    <property type="project" value="GO_Central"/>
</dbReference>
<dbReference type="KEGG" id="tca:657821"/>
<dbReference type="InParanoid" id="D6WW47"/>
<comment type="function">
    <text evidence="1">Binds to the intracellular domain of tumor necrosis factor type 1 receptor. The binding domain of TRAP1 and TRAP2 resides outside the death domain of TNFR1.</text>
</comment>
<comment type="similarity">
    <text evidence="2 7">Belongs to the proteasome subunit S2 family.</text>
</comment>
<comment type="subunit">
    <text evidence="6">Component of the 19S proteasome regulatory particle complex. The 26S proteasome consists of a 20S core particle (CP) and two 19S regulatory subunits (RP). The regulatory particle is made of a lid composed of 9 subunits, a base containing 6 ATPases and few additional components including PSMD2. Interacts with RPGRIP1L. Interacts with CRY1 in a KDM8-dependent manner. Interacts (via C-terminus) with phosphatase UBLCP1 (via ubiquitin-like domain); the interaction recruits UBLCP1 to the 19S regulatory particle where it dephosphorylates 19S subunit PSMC2/RPT1 which impairs PSMC2 ATPase activity and disrupts 26S proteasome assembly.</text>
</comment>
<evidence type="ECO:0000256" key="3">
    <source>
        <dbReference type="ARBA" id="ARBA00014928"/>
    </source>
</evidence>
<keyword evidence="11" id="KW-1185">Reference proteome</keyword>
<dbReference type="eggNOG" id="KOG2005">
    <property type="taxonomic scope" value="Eukaryota"/>
</dbReference>
<dbReference type="InterPro" id="IPR011989">
    <property type="entry name" value="ARM-like"/>
</dbReference>
<organism evidence="10 11">
    <name type="scientific">Tribolium castaneum</name>
    <name type="common">Red flour beetle</name>
    <dbReference type="NCBI Taxonomy" id="7070"/>
    <lineage>
        <taxon>Eukaryota</taxon>
        <taxon>Metazoa</taxon>
        <taxon>Ecdysozoa</taxon>
        <taxon>Arthropoda</taxon>
        <taxon>Hexapoda</taxon>
        <taxon>Insecta</taxon>
        <taxon>Pterygota</taxon>
        <taxon>Neoptera</taxon>
        <taxon>Endopterygota</taxon>
        <taxon>Coleoptera</taxon>
        <taxon>Polyphaga</taxon>
        <taxon>Cucujiformia</taxon>
        <taxon>Tenebrionidae</taxon>
        <taxon>Tenebrionidae incertae sedis</taxon>
        <taxon>Tribolium</taxon>
    </lineage>
</organism>
<dbReference type="STRING" id="7070.D6WW47"/>
<feature type="domain" description="RPN1 N-terminal" evidence="8">
    <location>
        <begin position="26"/>
        <end position="322"/>
    </location>
</feature>
<dbReference type="OrthoDB" id="10252509at2759"/>
<sequence length="870" mass="96189">MAAAAIRKPVIPKDDSDDDKELQVELKGLVDRITGDESKLVNVSLDMLKYLIRTSTSSMTSVPKPLKYLAPFYGALRNKCDSMKDPLLKKNLSDVVSVLSMGAIDGSVKRDFDCLKYCLQGTMENIGDWGHEYIRQLEIEIVKQWVMCENNYKTLSPLVKQIMRFNCSHHDEIQGCDLLMEINQMYMLFDYVTRENYKPICLYLASCAKYVDDLESKKILKLISQFYYLFQEHCRCLVVAIQIKDSALIEKLFNTCTDKITLYQMAFICARHLYPIEFNLDDDDVRSILENSHLSHYFLSFARELDIMEPKSPEEVYKTWLEPVTLRQSVLGEKLDSARQNLASSFVNGFVNAGFGTDKLLTTDDGNKWIYRNKDVGMLSATAALGLLYLWDVDGGLTPIDKYLYTSDDNIKAGALLALGIVNCRIRNDCDPALALLGDYVGSGSEELQVGAVLGIGLAYAGSGRSDVLNLLLPVIQSSKLVKTLGVASLACGLISLGRNNNELSDIILTKMIESNGLDVLKSPFMLLAGLGVALAYFGTKDAIEVPTIVADVFEEPFRTIFQTMLQMCAYAGSGDVLIIQELLRLVEEKVEVPETTETKGSKDKKKNEWDYHMGKAIAVLAVAAISKGEELGTEMIQRIFGQISRYGEPSVRKAVPLAIALTSVSDPQPTIINVLTKYSHDIDDDVACNAIFGLGYVGAGTNNARLAVTLRQLALYHAKNPFQLFMVRIAQGLVHMGKGTMTLNPLHTDRQLLDPVAMAGILIPLVCLLKPHSLILGRCHYLLYSLAAAMQPRWLLTLDDNLNSVSVTVRVGQAVDTVGKAGDPKTIAGIHTHTTPVLLCANERAEFANGEYESTAPALDGICVLKKLD</sequence>
<dbReference type="InterPro" id="IPR041433">
    <property type="entry name" value="RPN1_C"/>
</dbReference>
<dbReference type="GO" id="GO:0030234">
    <property type="term" value="F:enzyme regulator activity"/>
    <property type="evidence" value="ECO:0007669"/>
    <property type="project" value="UniProtKB-UniRule"/>
</dbReference>